<dbReference type="RefSeq" id="WP_187046994.1">
    <property type="nucleotide sequence ID" value="NZ_CP146246.1"/>
</dbReference>
<dbReference type="Pfam" id="PF07833">
    <property type="entry name" value="Cu_amine_oxidN1"/>
    <property type="match status" value="1"/>
</dbReference>
<feature type="signal peptide" evidence="1">
    <location>
        <begin position="1"/>
        <end position="25"/>
    </location>
</feature>
<name>A0ABV2KA97_SPOPS</name>
<dbReference type="InterPro" id="IPR012854">
    <property type="entry name" value="Cu_amine_oxidase-like_N"/>
</dbReference>
<gene>
    <name evidence="3" type="ORF">ABIC55_003101</name>
</gene>
<keyword evidence="1" id="KW-0732">Signal</keyword>
<evidence type="ECO:0000256" key="1">
    <source>
        <dbReference type="SAM" id="SignalP"/>
    </source>
</evidence>
<evidence type="ECO:0000259" key="2">
    <source>
        <dbReference type="Pfam" id="PF07833"/>
    </source>
</evidence>
<dbReference type="InterPro" id="IPR036582">
    <property type="entry name" value="Mao_N_sf"/>
</dbReference>
<dbReference type="Proteomes" id="UP001549104">
    <property type="component" value="Unassembled WGS sequence"/>
</dbReference>
<feature type="domain" description="Copper amine oxidase-like N-terminal" evidence="2">
    <location>
        <begin position="233"/>
        <end position="309"/>
    </location>
</feature>
<keyword evidence="4" id="KW-1185">Reference proteome</keyword>
<protein>
    <recommendedName>
        <fullName evidence="2">Copper amine oxidase-like N-terminal domain-containing protein</fullName>
    </recommendedName>
</protein>
<proteinExistence type="predicted"/>
<comment type="caution">
    <text evidence="3">The sequence shown here is derived from an EMBL/GenBank/DDBJ whole genome shotgun (WGS) entry which is preliminary data.</text>
</comment>
<sequence>MKKIGTIALAALLAGSVVGGYSAQAQEDTTQAISEKEQVTTNFMKATGVIQEIEKEEEGIRVTIENEDKMITILRINDNSLLFNSGTTKSLKPADFKKGATVSAYYDKNKPMILIYPATVTPEIVILNDEEVFGEVKVSQFDKEFLSLDGELKLNIGKDTPLFNQQGKAIELKELNGKELMVFYSITTRSLPPQTPPTKIIALDNATVEAPEVEPEEKPEVSTGLQDIIANDHYMKNGVKMIPLRIVAEHLGYHVLSQPKVNGALVTLDNSSFTIKRGDNMYGYNKSIRKFEVAPELKGMKTYVSEDFLELLIQN</sequence>
<reference evidence="3 4" key="1">
    <citation type="submission" date="2024-06" db="EMBL/GenBank/DDBJ databases">
        <title>Sorghum-associated microbial communities from plants grown in Nebraska, USA.</title>
        <authorList>
            <person name="Schachtman D."/>
        </authorList>
    </citation>
    <scope>NUCLEOTIDE SEQUENCE [LARGE SCALE GENOMIC DNA]</scope>
    <source>
        <strain evidence="3 4">1288</strain>
    </source>
</reference>
<accession>A0ABV2KA97</accession>
<organism evidence="3 4">
    <name type="scientific">Sporosarcina psychrophila</name>
    <name type="common">Bacillus psychrophilus</name>
    <dbReference type="NCBI Taxonomy" id="1476"/>
    <lineage>
        <taxon>Bacteria</taxon>
        <taxon>Bacillati</taxon>
        <taxon>Bacillota</taxon>
        <taxon>Bacilli</taxon>
        <taxon>Bacillales</taxon>
        <taxon>Caryophanaceae</taxon>
        <taxon>Sporosarcina</taxon>
    </lineage>
</organism>
<dbReference type="EMBL" id="JBEPME010000004">
    <property type="protein sequence ID" value="MET3658004.1"/>
    <property type="molecule type" value="Genomic_DNA"/>
</dbReference>
<feature type="chain" id="PRO_5047340185" description="Copper amine oxidase-like N-terminal domain-containing protein" evidence="1">
    <location>
        <begin position="26"/>
        <end position="315"/>
    </location>
</feature>
<dbReference type="Gene3D" id="3.30.457.10">
    <property type="entry name" value="Copper amine oxidase-like, N-terminal domain"/>
    <property type="match status" value="1"/>
</dbReference>
<evidence type="ECO:0000313" key="3">
    <source>
        <dbReference type="EMBL" id="MET3658004.1"/>
    </source>
</evidence>
<evidence type="ECO:0000313" key="4">
    <source>
        <dbReference type="Proteomes" id="UP001549104"/>
    </source>
</evidence>
<dbReference type="SUPFAM" id="SSF55383">
    <property type="entry name" value="Copper amine oxidase, domain N"/>
    <property type="match status" value="1"/>
</dbReference>